<accession>A0A6J8CKN1</accession>
<reference evidence="1 2" key="1">
    <citation type="submission" date="2020-06" db="EMBL/GenBank/DDBJ databases">
        <authorList>
            <person name="Li R."/>
            <person name="Bekaert M."/>
        </authorList>
    </citation>
    <scope>NUCLEOTIDE SEQUENCE [LARGE SCALE GENOMIC DNA]</scope>
    <source>
        <strain evidence="2">wild</strain>
    </source>
</reference>
<sequence length="343" mass="39334">MSRLLNWLRSAYDQTGYIVVPSYVQKDILWWVNFLPHYNGISMMMLEEWSKPDEVFSSDACLSGCGGWFSGKFFHQVFPEFIIDSNLHINCLELLSIIVCLKLWAQCFRGKKIRIMCDNITSVTVINTGKSRDTFLQCCLRELCYIAAIYEFEIRAVHLAGTENRLPDYLSRWHTSDKFAALFYNAVSGSLQEFSAEEHLFKFSHNWKSNLVPDSSSQFDKNKQLTRGKVFVVNDIAIVVFEWTKTIQHGERRLKIPLVKIPGSVLCPVSAYNRMCSKIPASNDSPAFVMSKKSKLVPVTYAQFQNKLKSVIQKTGRDPNSYSSHSFRRVVPLLHLVLTCLVI</sequence>
<dbReference type="OrthoDB" id="6771932at2759"/>
<proteinExistence type="predicted"/>
<evidence type="ECO:0000313" key="2">
    <source>
        <dbReference type="Proteomes" id="UP000507470"/>
    </source>
</evidence>
<dbReference type="EMBL" id="CACVKT020005663">
    <property type="protein sequence ID" value="CAC5397008.1"/>
    <property type="molecule type" value="Genomic_DNA"/>
</dbReference>
<evidence type="ECO:0000313" key="1">
    <source>
        <dbReference type="EMBL" id="CAC5397008.1"/>
    </source>
</evidence>
<keyword evidence="2" id="KW-1185">Reference proteome</keyword>
<dbReference type="CDD" id="cd09275">
    <property type="entry name" value="RNase_HI_RT_DIRS1"/>
    <property type="match status" value="1"/>
</dbReference>
<organism evidence="1 2">
    <name type="scientific">Mytilus coruscus</name>
    <name type="common">Sea mussel</name>
    <dbReference type="NCBI Taxonomy" id="42192"/>
    <lineage>
        <taxon>Eukaryota</taxon>
        <taxon>Metazoa</taxon>
        <taxon>Spiralia</taxon>
        <taxon>Lophotrochozoa</taxon>
        <taxon>Mollusca</taxon>
        <taxon>Bivalvia</taxon>
        <taxon>Autobranchia</taxon>
        <taxon>Pteriomorphia</taxon>
        <taxon>Mytilida</taxon>
        <taxon>Mytiloidea</taxon>
        <taxon>Mytilidae</taxon>
        <taxon>Mytilinae</taxon>
        <taxon>Mytilus</taxon>
    </lineage>
</organism>
<dbReference type="PANTHER" id="PTHR33050">
    <property type="entry name" value="REVERSE TRANSCRIPTASE DOMAIN-CONTAINING PROTEIN"/>
    <property type="match status" value="1"/>
</dbReference>
<gene>
    <name evidence="1" type="ORF">MCOR_31500</name>
</gene>
<dbReference type="InterPro" id="IPR052055">
    <property type="entry name" value="Hepadnavirus_pol/RT"/>
</dbReference>
<name>A0A6J8CKN1_MYTCO</name>
<protein>
    <submittedName>
        <fullName evidence="1">Uncharacterized protein</fullName>
    </submittedName>
</protein>
<dbReference type="Proteomes" id="UP000507470">
    <property type="component" value="Unassembled WGS sequence"/>
</dbReference>
<dbReference type="AlphaFoldDB" id="A0A6J8CKN1"/>
<dbReference type="PANTHER" id="PTHR33050:SF8">
    <property type="entry name" value="REVERSE TRANSCRIPTASE DOMAIN-CONTAINING PROTEIN"/>
    <property type="match status" value="1"/>
</dbReference>